<keyword evidence="3" id="KW-0614">Plasmid</keyword>
<evidence type="ECO:0000313" key="3">
    <source>
        <dbReference type="EMBL" id="CCE98510.1"/>
    </source>
</evidence>
<evidence type="ECO:0000259" key="2">
    <source>
        <dbReference type="PROSITE" id="PS50994"/>
    </source>
</evidence>
<dbReference type="PANTHER" id="PTHR47515">
    <property type="entry name" value="LOW CALCIUM RESPONSE LOCUS PROTEIN T"/>
    <property type="match status" value="1"/>
</dbReference>
<dbReference type="InterPro" id="IPR001584">
    <property type="entry name" value="Integrase_cat-core"/>
</dbReference>
<accession>G9ABT1</accession>
<dbReference type="Proteomes" id="UP000007735">
    <property type="component" value="Plasmid pSfHH103b"/>
</dbReference>
<dbReference type="Pfam" id="PF13276">
    <property type="entry name" value="HTH_21"/>
    <property type="match status" value="1"/>
</dbReference>
<dbReference type="PANTHER" id="PTHR47515:SF1">
    <property type="entry name" value="BLR2054 PROTEIN"/>
    <property type="match status" value="1"/>
</dbReference>
<dbReference type="GO" id="GO:0003676">
    <property type="term" value="F:nucleic acid binding"/>
    <property type="evidence" value="ECO:0007669"/>
    <property type="project" value="InterPro"/>
</dbReference>
<dbReference type="GO" id="GO:0015074">
    <property type="term" value="P:DNA integration"/>
    <property type="evidence" value="ECO:0007669"/>
    <property type="project" value="InterPro"/>
</dbReference>
<geneLocation type="plasmid" evidence="3 4">
    <name>pSfHH103b</name>
</geneLocation>
<dbReference type="SUPFAM" id="SSF53098">
    <property type="entry name" value="Ribonuclease H-like"/>
    <property type="match status" value="1"/>
</dbReference>
<evidence type="ECO:0000313" key="4">
    <source>
        <dbReference type="Proteomes" id="UP000007735"/>
    </source>
</evidence>
<dbReference type="NCBIfam" id="NF033516">
    <property type="entry name" value="transpos_IS3"/>
    <property type="match status" value="1"/>
</dbReference>
<dbReference type="PATRIC" id="fig|380.5.peg.4235"/>
<organism evidence="3 4">
    <name type="scientific">Sinorhizobium fredii (strain HH103)</name>
    <dbReference type="NCBI Taxonomy" id="1117943"/>
    <lineage>
        <taxon>Bacteria</taxon>
        <taxon>Pseudomonadati</taxon>
        <taxon>Pseudomonadota</taxon>
        <taxon>Alphaproteobacteria</taxon>
        <taxon>Hyphomicrobiales</taxon>
        <taxon>Rhizobiaceae</taxon>
        <taxon>Sinorhizobium/Ensifer group</taxon>
        <taxon>Sinorhizobium</taxon>
    </lineage>
</organism>
<dbReference type="KEGG" id="sfh:SFHH103_04019"/>
<dbReference type="PROSITE" id="PS50994">
    <property type="entry name" value="INTEGRASE"/>
    <property type="match status" value="1"/>
</dbReference>
<name>G9ABT1_SINF1</name>
<reference evidence="3 4" key="1">
    <citation type="journal article" date="2012" name="J. Bacteriol.">
        <title>Genome sequence of the soybean symbiont Sinorhizobium fredii HH103.</title>
        <authorList>
            <person name="Weidner S."/>
            <person name="Becker A."/>
            <person name="Bonilla I."/>
            <person name="Jaenicke S."/>
            <person name="Lloret J."/>
            <person name="Margaret I."/>
            <person name="Puhler A."/>
            <person name="Ruiz-Sainz J.E."/>
            <person name="Schneiker-Bekel S."/>
            <person name="Szczepanowski R."/>
            <person name="Vinardell J.M."/>
            <person name="Zehner S."/>
            <person name="Gottfert M."/>
        </authorList>
    </citation>
    <scope>NUCLEOTIDE SEQUENCE [LARGE SCALE GENOMIC DNA]</scope>
    <source>
        <strain evidence="3 4">HH103</strain>
        <plasmid evidence="4">pSfHH103b</plasmid>
    </source>
</reference>
<dbReference type="InterPro" id="IPR012337">
    <property type="entry name" value="RNaseH-like_sf"/>
</dbReference>
<dbReference type="InterPro" id="IPR036397">
    <property type="entry name" value="RNaseH_sf"/>
</dbReference>
<gene>
    <name evidence="3" type="ordered locus">SFHH103_04019</name>
</gene>
<dbReference type="HOGENOM" id="CLU_027402_31_0_5"/>
<dbReference type="InterPro" id="IPR025948">
    <property type="entry name" value="HTH-like_dom"/>
</dbReference>
<feature type="region of interest" description="Disordered" evidence="1">
    <location>
        <begin position="59"/>
        <end position="96"/>
    </location>
</feature>
<dbReference type="Pfam" id="PF13683">
    <property type="entry name" value="rve_3"/>
    <property type="match status" value="1"/>
</dbReference>
<dbReference type="EMBL" id="HE616892">
    <property type="protein sequence ID" value="CCE98510.1"/>
    <property type="molecule type" value="Genomic_DNA"/>
</dbReference>
<evidence type="ECO:0000256" key="1">
    <source>
        <dbReference type="SAM" id="MobiDB-lite"/>
    </source>
</evidence>
<sequence>MGRRGEFDEGLEVFGSADRIRAEASGRWNADRRSLPQGGNFGRDVLQLAQKIRWADAVGDEASSPARRGECQAEADRRGPVTGQGHAPGRAVKKALRPARKRKLVDTVTADWKVSIRRACSVLKIDRSLYVYKSRRGEQAELKLKIRDICQTRVRYGYRRVHVLLRRDGWPVNPKRIYRLYKEMALQLRNKVPKRRVKAKLRADRTEPTHSNHVWAMDFVHDQLATGRKIRVLTVVDTFSRFSPAVDARFSYKGEDVVQTLERVCRQVGYPASIRVDNGSEFISRDLDLWAYHKGVVLDFSRPGKPTDNSYIESFNGKFRAECLNAHWFMSLDDARSKMEDWRRDYNEFRPHSAIGNKVPISLMNGSSAPPPN</sequence>
<feature type="domain" description="Integrase catalytic" evidence="2">
    <location>
        <begin position="204"/>
        <end position="368"/>
    </location>
</feature>
<protein>
    <submittedName>
        <fullName evidence="3">Insertion sequence IS2A uncharacterized 48.2 kDa protein</fullName>
    </submittedName>
</protein>
<proteinExistence type="predicted"/>
<dbReference type="InterPro" id="IPR048020">
    <property type="entry name" value="Transpos_IS3"/>
</dbReference>
<feature type="compositionally biased region" description="Basic and acidic residues" evidence="1">
    <location>
        <begin position="67"/>
        <end position="79"/>
    </location>
</feature>
<dbReference type="AlphaFoldDB" id="G9ABT1"/>
<dbReference type="Gene3D" id="3.30.420.10">
    <property type="entry name" value="Ribonuclease H-like superfamily/Ribonuclease H"/>
    <property type="match status" value="1"/>
</dbReference>